<dbReference type="EMBL" id="JAKKUT010000002">
    <property type="protein sequence ID" value="MDG2991110.1"/>
    <property type="molecule type" value="Genomic_DNA"/>
</dbReference>
<dbReference type="RefSeq" id="WP_277866989.1">
    <property type="nucleotide sequence ID" value="NZ_JAKKUT010000002.1"/>
</dbReference>
<dbReference type="Proteomes" id="UP001154265">
    <property type="component" value="Unassembled WGS sequence"/>
</dbReference>
<evidence type="ECO:0000313" key="2">
    <source>
        <dbReference type="Proteomes" id="UP001154265"/>
    </source>
</evidence>
<comment type="caution">
    <text evidence="1">The sequence shown here is derived from an EMBL/GenBank/DDBJ whole genome shotgun (WGS) entry which is preliminary data.</text>
</comment>
<protein>
    <recommendedName>
        <fullName evidence="3">DUF4276 family protein</fullName>
    </recommendedName>
</protein>
<gene>
    <name evidence="1" type="ORF">L3556_09250</name>
</gene>
<proteinExistence type="predicted"/>
<organism evidence="1 2">
    <name type="scientific">Candidatus Synechococcus calcipolaris G9</name>
    <dbReference type="NCBI Taxonomy" id="1497997"/>
    <lineage>
        <taxon>Bacteria</taxon>
        <taxon>Bacillati</taxon>
        <taxon>Cyanobacteriota</taxon>
        <taxon>Cyanophyceae</taxon>
        <taxon>Synechococcales</taxon>
        <taxon>Synechococcaceae</taxon>
        <taxon>Synechococcus</taxon>
    </lineage>
</organism>
<sequence length="257" mass="29737">MLDFVVVVESSADAQTATKLAERVFVERVDWLEPEYLQGLFRWGGLEEGSEYSCWRDIRNIMQRAKESGLPIPKFLGHGRSGALKADGAATMKILNLIRCLQLKNIRKVRAVLLIRDLDNQPERREGIEQARAEHIEQQPKLEIIIGAADPMREAWVLNGFTPASRKEVRALENIKNQLNFDPCEDSHRLRSNSWEEPERIRNPKIVLEELTKRNKLREQSCWEETSLELLQQRGTNTGLTAYLWEIEQRLIPVILE</sequence>
<accession>A0ABT6EZV3</accession>
<reference evidence="1" key="2">
    <citation type="submission" date="2022-01" db="EMBL/GenBank/DDBJ databases">
        <authorList>
            <person name="Zivanovic Y."/>
            <person name="Moreira D."/>
            <person name="Lopez-Garcia P."/>
        </authorList>
    </citation>
    <scope>NUCLEOTIDE SEQUENCE</scope>
    <source>
        <strain evidence="1">G9</strain>
    </source>
</reference>
<reference evidence="1" key="1">
    <citation type="journal article" date="2022" name="Genome Biol. Evol.">
        <title>A New Gene Family Diagnostic for Intracellular Biomineralization of Amorphous Ca Carbonates by Cyanobacteria.</title>
        <authorList>
            <person name="Benzerara K."/>
            <person name="Duprat E."/>
            <person name="Bitard-Feildel T."/>
            <person name="Caumes G."/>
            <person name="Cassier-Chauvat C."/>
            <person name="Chauvat F."/>
            <person name="Dezi M."/>
            <person name="Diop S.I."/>
            <person name="Gaschignard G."/>
            <person name="Gorgen S."/>
            <person name="Gugger M."/>
            <person name="Lopez-Garcia P."/>
            <person name="Millet M."/>
            <person name="Skouri-Panet F."/>
            <person name="Moreira D."/>
            <person name="Callebaut I."/>
        </authorList>
    </citation>
    <scope>NUCLEOTIDE SEQUENCE</scope>
    <source>
        <strain evidence="1">G9</strain>
    </source>
</reference>
<evidence type="ECO:0008006" key="3">
    <source>
        <dbReference type="Google" id="ProtNLM"/>
    </source>
</evidence>
<keyword evidence="2" id="KW-1185">Reference proteome</keyword>
<evidence type="ECO:0000313" key="1">
    <source>
        <dbReference type="EMBL" id="MDG2991110.1"/>
    </source>
</evidence>
<name>A0ABT6EZV3_9SYNE</name>